<comment type="caution">
    <text evidence="1">The sequence shown here is derived from an EMBL/GenBank/DDBJ whole genome shotgun (WGS) entry which is preliminary data.</text>
</comment>
<sequence length="53" mass="5713">MIIAIDNGDLSHCSWSTDSGLLTFDSGRWCLRTLEMVGDPDQPCLSATPTPTS</sequence>
<dbReference type="Proteomes" id="UP000019277">
    <property type="component" value="Unassembled WGS sequence"/>
</dbReference>
<organism evidence="1 2">
    <name type="scientific">Actinokineospora spheciospongiae</name>
    <dbReference type="NCBI Taxonomy" id="909613"/>
    <lineage>
        <taxon>Bacteria</taxon>
        <taxon>Bacillati</taxon>
        <taxon>Actinomycetota</taxon>
        <taxon>Actinomycetes</taxon>
        <taxon>Pseudonocardiales</taxon>
        <taxon>Pseudonocardiaceae</taxon>
        <taxon>Actinokineospora</taxon>
    </lineage>
</organism>
<keyword evidence="2" id="KW-1185">Reference proteome</keyword>
<evidence type="ECO:0000313" key="2">
    <source>
        <dbReference type="Proteomes" id="UP000019277"/>
    </source>
</evidence>
<protein>
    <submittedName>
        <fullName evidence="1">Uncharacterized protein</fullName>
    </submittedName>
</protein>
<dbReference type="AlphaFoldDB" id="W7IY70"/>
<gene>
    <name evidence="1" type="ORF">UO65_5728</name>
</gene>
<reference evidence="1 2" key="1">
    <citation type="journal article" date="2014" name="Genome Announc.">
        <title>Draft Genome Sequence of the Antitrypanosomally Active Sponge-Associated Bacterium Actinokineospora sp. Strain EG49.</title>
        <authorList>
            <person name="Harjes J."/>
            <person name="Ryu T."/>
            <person name="Abdelmohsen U.R."/>
            <person name="Moitinho-Silva L."/>
            <person name="Horn H."/>
            <person name="Ravasi T."/>
            <person name="Hentschel U."/>
        </authorList>
    </citation>
    <scope>NUCLEOTIDE SEQUENCE [LARGE SCALE GENOMIC DNA]</scope>
    <source>
        <strain evidence="1 2">EG49</strain>
    </source>
</reference>
<dbReference type="STRING" id="909613.UO65_5728"/>
<accession>W7IY70</accession>
<dbReference type="RefSeq" id="WP_161784531.1">
    <property type="nucleotide sequence ID" value="NZ_AYXG01000223.1"/>
</dbReference>
<dbReference type="EMBL" id="AYXG01000223">
    <property type="protein sequence ID" value="EWC58994.1"/>
    <property type="molecule type" value="Genomic_DNA"/>
</dbReference>
<proteinExistence type="predicted"/>
<name>W7IY70_9PSEU</name>
<evidence type="ECO:0000313" key="1">
    <source>
        <dbReference type="EMBL" id="EWC58994.1"/>
    </source>
</evidence>